<organism evidence="2 3">
    <name type="scientific">Pseudarthrobacter niigatensis</name>
    <dbReference type="NCBI Taxonomy" id="369935"/>
    <lineage>
        <taxon>Bacteria</taxon>
        <taxon>Bacillati</taxon>
        <taxon>Actinomycetota</taxon>
        <taxon>Actinomycetes</taxon>
        <taxon>Micrococcales</taxon>
        <taxon>Micrococcaceae</taxon>
        <taxon>Pseudarthrobacter</taxon>
    </lineage>
</organism>
<keyword evidence="3" id="KW-1185">Reference proteome</keyword>
<evidence type="ECO:0000313" key="3">
    <source>
        <dbReference type="Proteomes" id="UP001239267"/>
    </source>
</evidence>
<dbReference type="Proteomes" id="UP001239267">
    <property type="component" value="Unassembled WGS sequence"/>
</dbReference>
<gene>
    <name evidence="2" type="ORF">J2T23_001787</name>
</gene>
<sequence>MVKIPFRHLADESKKRENSGEHHRLHLAEWLRREDEGIERASSSIFLSSHDRPLAPQRTCIQGHEILPGEDHCSHGHPVG</sequence>
<feature type="region of interest" description="Disordered" evidence="1">
    <location>
        <begin position="1"/>
        <end position="22"/>
    </location>
</feature>
<dbReference type="AlphaFoldDB" id="A0AAJ1SUE1"/>
<proteinExistence type="predicted"/>
<evidence type="ECO:0000313" key="2">
    <source>
        <dbReference type="EMBL" id="MDQ0145894.1"/>
    </source>
</evidence>
<dbReference type="RefSeq" id="WP_307359083.1">
    <property type="nucleotide sequence ID" value="NZ_JAUSTB010000005.1"/>
</dbReference>
<reference evidence="2 3" key="1">
    <citation type="submission" date="2023-07" db="EMBL/GenBank/DDBJ databases">
        <title>Sorghum-associated microbial communities from plants grown in Nebraska, USA.</title>
        <authorList>
            <person name="Schachtman D."/>
        </authorList>
    </citation>
    <scope>NUCLEOTIDE SEQUENCE [LARGE SCALE GENOMIC DNA]</scope>
    <source>
        <strain evidence="2 3">DS1001</strain>
    </source>
</reference>
<feature type="compositionally biased region" description="Basic and acidic residues" evidence="1">
    <location>
        <begin position="8"/>
        <end position="22"/>
    </location>
</feature>
<evidence type="ECO:0000256" key="1">
    <source>
        <dbReference type="SAM" id="MobiDB-lite"/>
    </source>
</evidence>
<dbReference type="EMBL" id="JAUSTB010000005">
    <property type="protein sequence ID" value="MDQ0145894.1"/>
    <property type="molecule type" value="Genomic_DNA"/>
</dbReference>
<accession>A0AAJ1SUE1</accession>
<protein>
    <submittedName>
        <fullName evidence="2">Uncharacterized protein</fullName>
    </submittedName>
</protein>
<name>A0AAJ1SUE1_9MICC</name>
<comment type="caution">
    <text evidence="2">The sequence shown here is derived from an EMBL/GenBank/DDBJ whole genome shotgun (WGS) entry which is preliminary data.</text>
</comment>